<evidence type="ECO:0000313" key="2">
    <source>
        <dbReference type="EMBL" id="KAK7259382.1"/>
    </source>
</evidence>
<reference evidence="2 3" key="1">
    <citation type="submission" date="2024-01" db="EMBL/GenBank/DDBJ databases">
        <title>The genomes of 5 underutilized Papilionoideae crops provide insights into root nodulation and disease resistanc.</title>
        <authorList>
            <person name="Yuan L."/>
        </authorList>
    </citation>
    <scope>NUCLEOTIDE SEQUENCE [LARGE SCALE GENOMIC DNA]</scope>
    <source>
        <strain evidence="2">ZHUSHIDOU_FW_LH</strain>
        <tissue evidence="2">Leaf</tissue>
    </source>
</reference>
<protein>
    <recommendedName>
        <fullName evidence="1">F-box domain-containing protein</fullName>
    </recommendedName>
</protein>
<dbReference type="CDD" id="cd22157">
    <property type="entry name" value="F-box_AtFBW1-like"/>
    <property type="match status" value="1"/>
</dbReference>
<evidence type="ECO:0000313" key="3">
    <source>
        <dbReference type="Proteomes" id="UP001372338"/>
    </source>
</evidence>
<proteinExistence type="predicted"/>
<name>A0AAN9EKP7_CROPI</name>
<dbReference type="EMBL" id="JAYWIO010000005">
    <property type="protein sequence ID" value="KAK7259382.1"/>
    <property type="molecule type" value="Genomic_DNA"/>
</dbReference>
<dbReference type="InterPro" id="IPR001810">
    <property type="entry name" value="F-box_dom"/>
</dbReference>
<keyword evidence="3" id="KW-1185">Reference proteome</keyword>
<accession>A0AAN9EKP7</accession>
<comment type="caution">
    <text evidence="2">The sequence shown here is derived from an EMBL/GenBank/DDBJ whole genome shotgun (WGS) entry which is preliminary data.</text>
</comment>
<dbReference type="InterPro" id="IPR050796">
    <property type="entry name" value="SCF_F-box_component"/>
</dbReference>
<dbReference type="Proteomes" id="UP001372338">
    <property type="component" value="Unassembled WGS sequence"/>
</dbReference>
<dbReference type="AlphaFoldDB" id="A0AAN9EKP7"/>
<evidence type="ECO:0000259" key="1">
    <source>
        <dbReference type="SMART" id="SM00256"/>
    </source>
</evidence>
<gene>
    <name evidence="2" type="ORF">RIF29_24989</name>
</gene>
<sequence>MNTGGAKFRALQPTQPLLIDDLIIEILSWLPVKSLLQFRCVCKTWKSLISNPNFVKLHLRRSARNPYLFLKREACSRETDHTDLCVVPSTLHCLLSSDSQHDCFKIDQIKHDCSQSQIVLEHHDYNTYFVVGCCNGLDNKIIHFVIWQMKEFGIDKSWTQLIKLSYEHVEIASCQFEFPLLWMSENGGVFIKSRSGELQAILYNRRNDRVELVKLPKYRSCWFNPGYYVESLVWPFPN</sequence>
<organism evidence="2 3">
    <name type="scientific">Crotalaria pallida</name>
    <name type="common">Smooth rattlebox</name>
    <name type="synonym">Crotalaria striata</name>
    <dbReference type="NCBI Taxonomy" id="3830"/>
    <lineage>
        <taxon>Eukaryota</taxon>
        <taxon>Viridiplantae</taxon>
        <taxon>Streptophyta</taxon>
        <taxon>Embryophyta</taxon>
        <taxon>Tracheophyta</taxon>
        <taxon>Spermatophyta</taxon>
        <taxon>Magnoliopsida</taxon>
        <taxon>eudicotyledons</taxon>
        <taxon>Gunneridae</taxon>
        <taxon>Pentapetalae</taxon>
        <taxon>rosids</taxon>
        <taxon>fabids</taxon>
        <taxon>Fabales</taxon>
        <taxon>Fabaceae</taxon>
        <taxon>Papilionoideae</taxon>
        <taxon>50 kb inversion clade</taxon>
        <taxon>genistoids sensu lato</taxon>
        <taxon>core genistoids</taxon>
        <taxon>Crotalarieae</taxon>
        <taxon>Crotalaria</taxon>
    </lineage>
</organism>
<dbReference type="SMART" id="SM00256">
    <property type="entry name" value="FBOX"/>
    <property type="match status" value="1"/>
</dbReference>
<dbReference type="Gene3D" id="1.20.1280.50">
    <property type="match status" value="1"/>
</dbReference>
<feature type="domain" description="F-box" evidence="1">
    <location>
        <begin position="18"/>
        <end position="58"/>
    </location>
</feature>
<dbReference type="Pfam" id="PF00646">
    <property type="entry name" value="F-box"/>
    <property type="match status" value="1"/>
</dbReference>
<dbReference type="PANTHER" id="PTHR31672:SF13">
    <property type="entry name" value="F-BOX PROTEIN CPR30-LIKE"/>
    <property type="match status" value="1"/>
</dbReference>
<dbReference type="InterPro" id="IPR036047">
    <property type="entry name" value="F-box-like_dom_sf"/>
</dbReference>
<dbReference type="SUPFAM" id="SSF81383">
    <property type="entry name" value="F-box domain"/>
    <property type="match status" value="1"/>
</dbReference>
<dbReference type="PANTHER" id="PTHR31672">
    <property type="entry name" value="BNACNNG10540D PROTEIN"/>
    <property type="match status" value="1"/>
</dbReference>